<dbReference type="GO" id="GO:0005509">
    <property type="term" value="F:calcium ion binding"/>
    <property type="evidence" value="ECO:0007669"/>
    <property type="project" value="UniProtKB-UniRule"/>
</dbReference>
<keyword evidence="9 16" id="KW-0130">Cell adhesion</keyword>
<feature type="region of interest" description="Disordered" evidence="18">
    <location>
        <begin position="2991"/>
        <end position="3029"/>
    </location>
</feature>
<dbReference type="PROSITE" id="PS50025">
    <property type="entry name" value="LAM_G_DOMAIN"/>
    <property type="match status" value="2"/>
</dbReference>
<feature type="domain" description="Laminin G" evidence="21">
    <location>
        <begin position="2583"/>
        <end position="2781"/>
    </location>
</feature>
<keyword evidence="10 19" id="KW-1133">Transmembrane helix</keyword>
<feature type="disulfide bond" evidence="15">
    <location>
        <begin position="2854"/>
        <end position="2863"/>
    </location>
</feature>
<dbReference type="PANTHER" id="PTHR24027">
    <property type="entry name" value="CADHERIN-23"/>
    <property type="match status" value="1"/>
</dbReference>
<feature type="transmembrane region" description="Helical" evidence="19">
    <location>
        <begin position="2880"/>
        <end position="2902"/>
    </location>
</feature>
<evidence type="ECO:0000256" key="1">
    <source>
        <dbReference type="ARBA" id="ARBA00004251"/>
    </source>
</evidence>
<evidence type="ECO:0000256" key="12">
    <source>
        <dbReference type="ARBA" id="ARBA00023157"/>
    </source>
</evidence>
<feature type="domain" description="Cadherin" evidence="23">
    <location>
        <begin position="1104"/>
        <end position="1215"/>
    </location>
</feature>
<dbReference type="InterPro" id="IPR000233">
    <property type="entry name" value="Cadherin_Y-type_LIR"/>
</dbReference>
<comment type="caution">
    <text evidence="24">The sequence shown here is derived from an EMBL/GenBank/DDBJ whole genome shotgun (WGS) entry which is preliminary data.</text>
</comment>
<dbReference type="Gene3D" id="2.60.40.60">
    <property type="entry name" value="Cadherins"/>
    <property type="match status" value="17"/>
</dbReference>
<feature type="domain" description="Cadherin" evidence="23">
    <location>
        <begin position="556"/>
        <end position="668"/>
    </location>
</feature>
<keyword evidence="7" id="KW-0677">Repeat</keyword>
<evidence type="ECO:0000256" key="10">
    <source>
        <dbReference type="ARBA" id="ARBA00022989"/>
    </source>
</evidence>
<dbReference type="PROSITE" id="PS50268">
    <property type="entry name" value="CADHERIN_2"/>
    <property type="match status" value="17"/>
</dbReference>
<keyword evidence="11 19" id="KW-0472">Membrane</keyword>
<dbReference type="InterPro" id="IPR056370">
    <property type="entry name" value="Shg-like_Ig-like"/>
</dbReference>
<dbReference type="InterPro" id="IPR001881">
    <property type="entry name" value="EGF-like_Ca-bd_dom"/>
</dbReference>
<evidence type="ECO:0000259" key="22">
    <source>
        <dbReference type="PROSITE" id="PS50026"/>
    </source>
</evidence>
<dbReference type="InterPro" id="IPR013320">
    <property type="entry name" value="ConA-like_dom_sf"/>
</dbReference>
<organism evidence="24 25">
    <name type="scientific">Sinanodonta woodiana</name>
    <name type="common">Chinese pond mussel</name>
    <name type="synonym">Anodonta woodiana</name>
    <dbReference type="NCBI Taxonomy" id="1069815"/>
    <lineage>
        <taxon>Eukaryota</taxon>
        <taxon>Metazoa</taxon>
        <taxon>Spiralia</taxon>
        <taxon>Lophotrochozoa</taxon>
        <taxon>Mollusca</taxon>
        <taxon>Bivalvia</taxon>
        <taxon>Autobranchia</taxon>
        <taxon>Heteroconchia</taxon>
        <taxon>Palaeoheterodonta</taxon>
        <taxon>Unionida</taxon>
        <taxon>Unionoidea</taxon>
        <taxon>Unionidae</taxon>
        <taxon>Unioninae</taxon>
        <taxon>Sinanodonta</taxon>
    </lineage>
</organism>
<evidence type="ECO:0000256" key="8">
    <source>
        <dbReference type="ARBA" id="ARBA00022837"/>
    </source>
</evidence>
<proteinExistence type="predicted"/>
<evidence type="ECO:0000259" key="21">
    <source>
        <dbReference type="PROSITE" id="PS50025"/>
    </source>
</evidence>
<evidence type="ECO:0000256" key="18">
    <source>
        <dbReference type="SAM" id="MobiDB-lite"/>
    </source>
</evidence>
<feature type="domain" description="Cadherin" evidence="23">
    <location>
        <begin position="1904"/>
        <end position="2027"/>
    </location>
</feature>
<keyword evidence="8 14" id="KW-0106">Calcium</keyword>
<evidence type="ECO:0000256" key="20">
    <source>
        <dbReference type="SAM" id="SignalP"/>
    </source>
</evidence>
<evidence type="ECO:0000256" key="4">
    <source>
        <dbReference type="ARBA" id="ARBA00022692"/>
    </source>
</evidence>
<dbReference type="Pfam" id="PF01049">
    <property type="entry name" value="CADH_Y-type_LIR"/>
    <property type="match status" value="1"/>
</dbReference>
<dbReference type="Pfam" id="PF24811">
    <property type="entry name" value="Ig_Shg"/>
    <property type="match status" value="1"/>
</dbReference>
<feature type="domain" description="Cadherin" evidence="23">
    <location>
        <begin position="889"/>
        <end position="998"/>
    </location>
</feature>
<dbReference type="InterPro" id="IPR027397">
    <property type="entry name" value="Catenin-bd_sf"/>
</dbReference>
<dbReference type="CDD" id="cd00054">
    <property type="entry name" value="EGF_CA"/>
    <property type="match status" value="3"/>
</dbReference>
<feature type="domain" description="Cadherin" evidence="23">
    <location>
        <begin position="225"/>
        <end position="324"/>
    </location>
</feature>
<feature type="domain" description="Cadherin" evidence="23">
    <location>
        <begin position="1782"/>
        <end position="1896"/>
    </location>
</feature>
<evidence type="ECO:0000256" key="13">
    <source>
        <dbReference type="ARBA" id="ARBA00023180"/>
    </source>
</evidence>
<feature type="chain" id="PRO_5044775918" evidence="20">
    <location>
        <begin position="25"/>
        <end position="3058"/>
    </location>
</feature>
<reference evidence="24 25" key="1">
    <citation type="submission" date="2024-11" db="EMBL/GenBank/DDBJ databases">
        <title>Chromosome-level genome assembly of the freshwater bivalve Anodonta woodiana.</title>
        <authorList>
            <person name="Chen X."/>
        </authorList>
    </citation>
    <scope>NUCLEOTIDE SEQUENCE [LARGE SCALE GENOMIC DNA]</scope>
    <source>
        <strain evidence="24">MN2024</strain>
        <tissue evidence="24">Gills</tissue>
    </source>
</reference>
<evidence type="ECO:0000256" key="15">
    <source>
        <dbReference type="PROSITE-ProRule" id="PRU00076"/>
    </source>
</evidence>
<dbReference type="Pfam" id="PF02210">
    <property type="entry name" value="Laminin_G_2"/>
    <property type="match status" value="2"/>
</dbReference>
<name>A0ABD3VEG3_SINWO</name>
<dbReference type="InterPro" id="IPR039808">
    <property type="entry name" value="Cadherin"/>
</dbReference>
<gene>
    <name evidence="24" type="ORF">ACJMK2_010159</name>
</gene>
<evidence type="ECO:0000256" key="5">
    <source>
        <dbReference type="ARBA" id="ARBA00022723"/>
    </source>
</evidence>
<dbReference type="SMART" id="SM00179">
    <property type="entry name" value="EGF_CA"/>
    <property type="match status" value="2"/>
</dbReference>
<dbReference type="CDD" id="cd11304">
    <property type="entry name" value="Cadherin_repeat"/>
    <property type="match status" value="16"/>
</dbReference>
<feature type="domain" description="Laminin G" evidence="21">
    <location>
        <begin position="2323"/>
        <end position="2530"/>
    </location>
</feature>
<dbReference type="InterPro" id="IPR000742">
    <property type="entry name" value="EGF"/>
</dbReference>
<dbReference type="PROSITE" id="PS50026">
    <property type="entry name" value="EGF_3"/>
    <property type="match status" value="3"/>
</dbReference>
<feature type="domain" description="Cadherin" evidence="23">
    <location>
        <begin position="1340"/>
        <end position="1441"/>
    </location>
</feature>
<feature type="domain" description="EGF-like" evidence="22">
    <location>
        <begin position="2825"/>
        <end position="2864"/>
    </location>
</feature>
<dbReference type="GO" id="GO:0005886">
    <property type="term" value="C:plasma membrane"/>
    <property type="evidence" value="ECO:0007669"/>
    <property type="project" value="UniProtKB-SubCell"/>
</dbReference>
<dbReference type="PRINTS" id="PR00205">
    <property type="entry name" value="CADHERIN"/>
</dbReference>
<dbReference type="FunFam" id="2.60.40.60:FF:000080">
    <property type="entry name" value="FAT atypical cadherin 1"/>
    <property type="match status" value="1"/>
</dbReference>
<feature type="disulfide bond" evidence="15">
    <location>
        <begin position="2835"/>
        <end position="2852"/>
    </location>
</feature>
<dbReference type="EMBL" id="JBJQND010000012">
    <property type="protein sequence ID" value="KAL3859982.1"/>
    <property type="molecule type" value="Genomic_DNA"/>
</dbReference>
<evidence type="ECO:0000256" key="6">
    <source>
        <dbReference type="ARBA" id="ARBA00022729"/>
    </source>
</evidence>
<dbReference type="SMART" id="SM00282">
    <property type="entry name" value="LamG"/>
    <property type="match status" value="2"/>
</dbReference>
<keyword evidence="4 16" id="KW-0812">Transmembrane</keyword>
<evidence type="ECO:0000259" key="23">
    <source>
        <dbReference type="PROSITE" id="PS50268"/>
    </source>
</evidence>
<feature type="domain" description="Cadherin" evidence="23">
    <location>
        <begin position="1222"/>
        <end position="1339"/>
    </location>
</feature>
<dbReference type="SMART" id="SM00112">
    <property type="entry name" value="CA"/>
    <property type="match status" value="16"/>
</dbReference>
<keyword evidence="3 15" id="KW-0245">EGF-like domain</keyword>
<dbReference type="Gene3D" id="2.60.120.200">
    <property type="match status" value="2"/>
</dbReference>
<dbReference type="SUPFAM" id="SSF49313">
    <property type="entry name" value="Cadherin-like"/>
    <property type="match status" value="16"/>
</dbReference>
<feature type="domain" description="Cadherin" evidence="23">
    <location>
        <begin position="115"/>
        <end position="225"/>
    </location>
</feature>
<keyword evidence="5" id="KW-0479">Metal-binding</keyword>
<sequence>MARQLVTLHLSLVTIFLVISPGECKTVKTFSVAHNVPVGHTILKVPDASVIVALQEEAVQIFDTSGLGNIQTKDTLTDFIGKSFPFLVKSNASNSLFQDIIHIRVSNHTSQMVFHRKEYVGTVKENQATNTNVNIVGHLGIKYTPDLAASDIKYSFIAGDQDRFHLELVSYGTLHELKVRTSFPLDREEKDIYDLVLLAESPEGDVAQTTLYVHVLDVNDNPPSFDKPVYYAVLPSVIVNSEIIKVMASDPDLNDAVTYFLEENNMFQIDLSSGQILTKNDYILPGHYETKLFAKDAVGHVSAPAVLKACVSSASDALKFIPQNTHHVQKRAVVTIQRRFEIVENSTMTSALFSIATVLPPFPGSKERYALVSSSVDIFRQPDLNGNVYLKPGIKLDYEDITHREITLVFNITKTDDPDDIRIIEVILRVQDKNDEKPRFRNSPVPFLATVSTNPSKGDTVYTLYAEDPDSNSNLRYNLESGGEGKFQMVTEQDQVTQDIVGKIVTTASGSGQFLEGMEYTLVVSAQDLAAGLSNPQKSDFALVKVLVGFRPPQLFENPYQGQVMENSAVGYKLQTDSGSILVVKAKCFQDSLENKVSYQLLDASGRSSSRFSISSSGEIETLQTLDYETPPNHYELNITATEIETGLTSSVPLTVNVLDDNDNRPVFQLSTYTFTLSEAVQVNDTMPPLYTVTATDKDSGNNGELVYRVSDDHFSVETSYLNGQYVGQIRLAKTIDYDYRRDHQYRFNITAVDKGTLPRSGSATVIVYVTNVNDEKPVFVSGVDGLYASINELQEGGSVMIVQATDPDGDNVKYYFSPKTTVSAPFKIDPDSGLISLVNTVPDRIPYYTLNITAYDDGRCCGGFPILSSETYVVIEIKDTNNNQPVFPSCDYAPTVMENEQIGTFVIQVTAVDQDRGDNGNITYSIVTAPNQQKKFEVDPLSGRVVSAVVFDREASQGSRGYPVTVRAKDQGYPQSLDSHCIFWVRIGDKNDNAPVFDSPSYSTSISEGSAIVDRRIFAVRARDDDLGANAKVVYSLMENTGGFFRIEPDSGIIYLSKPLHGTDRVELTVKAEDQGTPPLAATVKVTITITHRQNNPPTWDSDQYEREYLVNETAPIGHIIAMMSASSNMPAPYDGVTFSLIDPQGYPVQVYDVFRIDQMGNTVYLRLKGSLDFNVKNKYELRLRVTNQGQTPLSVEIRPVVVVIDMNNEPPQFEGLEPTLSNSYRGSVPEEEEPPKTVITVKAVDRDHLPPNNEVSYSLLEDKNGAYRHFAIDSQTGVITTSSKFDRENQSVYYIKVMAVDGKNSDAPGHMPPNTPNSATVQVQVIISDKNDNEPYFTKPLWEISIPEQRPDDTRSILTVVAKDDDEADVLAYSIIAGNVGNVFGIKQKTGDIYVAKELDYESEPKTYTLTVMVRDGLFENMTKVVITVTDVNDNPPRFTKGTYDVDNIVEEEQPPLPEGKFLVQVAATDNDTARQSKFRFSLSGDGTSLLDPTFRIEQDTGRIFLMKPLDRDLPLGRAEYQFNVMVEDEPNTPTALTGYAYVKVRPKDINDNAPKFSEADLKGSVAEHTGSDQSVMTIVAKDPDAGENGTVFYEIDRYGNPPADPETGEWLFKINRETGLISTNLNNKLDREKTTHYFLQIVAKDRGIEQKSATATVTINIDDINDQIPEFVQKVYKVSMSENQSRGSIITVSATDKDINDNARLTYTLKASDNTFFSIETVPPNAGVLEVFKAVDYEVPQQRFFNLTVYVQDPDPTHRDEAYIEIMVEDYNDNAPEFYPKVETIERDENIPPDTLLWTCSASDPDSGINRDFEYSIDRKTDGGRRFKVNDRCEVRIQVGLDGETLDREALAGQKDEMYEVRILAIDKGYPSRTGTATLRIHVRDVNDNVPEIVLLHPSIVMEGEPPPQLATIFKAIDRDTAKYGGPFFFQLPPCDQNPTCKLPNDAAFSMEFNPEGDNKNGTGNVTALKTFYRVEQKYYYLPIVMSDMRGKNSPLALTGTNTLTIEIGDKNDHQHKEGHKDIFIYKYDFKNADDYIAIGNVYVEDPDDWDVVDKYFFFVGPSSMAKYFSVRKNDGLILMKKQTPAGVYEFKAKVWDFVVFNKYNVTGTVKVVVKEITDEAVFNSGSVRLEGITAEKFVERPVIKNSAGINDGYGQSKYEKFREKLAMKLGVPIANVAIFSVMNNGKYTDVRFSAHGSPWYQPSRLNGILIVNKDEFTRDVGINIAMVNIDECLQEICESGGCANILVVGDSPNYVNTNGTSFIGVSTTVQAECQCLAQNFTIPMKCEPGYCYNGGSCYKDDWGDVKCTCPKGFDGPRCQMTRHSFSGGYALFSPLEQCEESMTSIEFLSKPSRPNGLLFYNGPVEEMKMNDPEDYISLELVDGYPRLSISHGSGEIELKLDGRDRHNNVIMQRLNDGRWHHIDVIRKGKKVTMIVDRCSMTDVNSAADTYDDRRPCEVSGVTPGENMFLNVNSVLQMGGRYAKPSYPKDITDENFHGCVRNLKHNGKLYDLYTGPYSAGERHQNGCPDEDLVCGVNSVNGLQCGEHGVCEVTDLISETYKCSCKPGYRPSTGQKCDTETTIRDFKENSFLGWTLRQEFFSQHVRSRTTSVQISFRTRDEEGILLHLPSNTDEYITLELHRGHVQVRYNLGDSYVKGDGDLELALSYARASNGQWHSVTLTRSGKWFELKMDGGEGRYRNETYGPTDGHQMFSMKMDQIVSGAYVVFSRNPLPQGQDLNSTCVNDIRLNDGWFPMQVSENTISGTALLEYERNVDNDCKRDDCKNVRCPPGSPFQMQCYPLWDAYECRCPLGKFADGYNCLNVLYCERDNPCFEGSTCINEPFPTNFTCICPPGWSGQLCNVLANVETENAGITTGFIVIIIVCIFILLIVSLLVFLLIRYKSKKSPDKLVLDEDLDDIRENVVNYDEEGAGEEDQDAYDIGRLRKPYDGDSMMKVPYDPLNAERYPKRGVPGDAPDVGNFISDRLTDADNEENAPPHDSVREYIYEGGGSDAGSLSSLNTRSSSEDHDYNYLNDWGPKFTKLANMYGGSEDDYQ</sequence>
<dbReference type="InterPro" id="IPR020894">
    <property type="entry name" value="Cadherin_CS"/>
</dbReference>
<evidence type="ECO:0000256" key="2">
    <source>
        <dbReference type="ARBA" id="ARBA00022475"/>
    </source>
</evidence>
<feature type="domain" description="Cadherin" evidence="23">
    <location>
        <begin position="443"/>
        <end position="548"/>
    </location>
</feature>
<evidence type="ECO:0000256" key="7">
    <source>
        <dbReference type="ARBA" id="ARBA00022737"/>
    </source>
</evidence>
<dbReference type="SUPFAM" id="SSF49899">
    <property type="entry name" value="Concanavalin A-like lectins/glucanases"/>
    <property type="match status" value="2"/>
</dbReference>
<feature type="disulfide bond" evidence="15">
    <location>
        <begin position="2313"/>
        <end position="2322"/>
    </location>
</feature>
<evidence type="ECO:0000313" key="25">
    <source>
        <dbReference type="Proteomes" id="UP001634394"/>
    </source>
</evidence>
<feature type="signal peptide" evidence="20">
    <location>
        <begin position="1"/>
        <end position="24"/>
    </location>
</feature>
<dbReference type="PROSITE" id="PS00022">
    <property type="entry name" value="EGF_1"/>
    <property type="match status" value="2"/>
</dbReference>
<evidence type="ECO:0000256" key="14">
    <source>
        <dbReference type="PROSITE-ProRule" id="PRU00043"/>
    </source>
</evidence>
<feature type="domain" description="Cadherin" evidence="23">
    <location>
        <begin position="1560"/>
        <end position="1674"/>
    </location>
</feature>
<dbReference type="Pfam" id="PF00008">
    <property type="entry name" value="EGF"/>
    <property type="match status" value="1"/>
</dbReference>
<feature type="domain" description="EGF-like" evidence="22">
    <location>
        <begin position="2286"/>
        <end position="2323"/>
    </location>
</feature>
<dbReference type="PROSITE" id="PS00232">
    <property type="entry name" value="CADHERIN_1"/>
    <property type="match status" value="6"/>
</dbReference>
<dbReference type="PROSITE" id="PS01186">
    <property type="entry name" value="EGF_2"/>
    <property type="match status" value="2"/>
</dbReference>
<evidence type="ECO:0000256" key="11">
    <source>
        <dbReference type="ARBA" id="ARBA00023136"/>
    </source>
</evidence>
<keyword evidence="13" id="KW-0325">Glycoprotein</keyword>
<comment type="subcellular location">
    <subcellularLocation>
        <location evidence="1 16">Cell membrane</location>
        <topology evidence="1 16">Single-pass type I membrane protein</topology>
    </subcellularLocation>
</comment>
<comment type="function">
    <text evidence="17">Cadherins are calcium-dependent cell adhesion proteins.</text>
</comment>
<feature type="domain" description="Cadherin" evidence="23">
    <location>
        <begin position="669"/>
        <end position="780"/>
    </location>
</feature>
<feature type="domain" description="Cadherin" evidence="23">
    <location>
        <begin position="1460"/>
        <end position="1559"/>
    </location>
</feature>
<feature type="compositionally biased region" description="Low complexity" evidence="18">
    <location>
        <begin position="3016"/>
        <end position="3026"/>
    </location>
</feature>
<feature type="domain" description="Cadherin" evidence="23">
    <location>
        <begin position="1675"/>
        <end position="1781"/>
    </location>
</feature>
<dbReference type="SMART" id="SM00181">
    <property type="entry name" value="EGF"/>
    <property type="match status" value="4"/>
</dbReference>
<dbReference type="InterPro" id="IPR002126">
    <property type="entry name" value="Cadherin-like_dom"/>
</dbReference>
<keyword evidence="6 20" id="KW-0732">Signal</keyword>
<feature type="domain" description="Cadherin" evidence="23">
    <location>
        <begin position="999"/>
        <end position="1101"/>
    </location>
</feature>
<evidence type="ECO:0000256" key="19">
    <source>
        <dbReference type="SAM" id="Phobius"/>
    </source>
</evidence>
<evidence type="ECO:0000256" key="3">
    <source>
        <dbReference type="ARBA" id="ARBA00022536"/>
    </source>
</evidence>
<dbReference type="Gene3D" id="4.10.900.10">
    <property type="entry name" value="TCF3-CBD (Catenin binding domain)"/>
    <property type="match status" value="1"/>
</dbReference>
<feature type="domain" description="EGF-like" evidence="22">
    <location>
        <begin position="2538"/>
        <end position="2577"/>
    </location>
</feature>
<dbReference type="InterPro" id="IPR015919">
    <property type="entry name" value="Cadherin-like_sf"/>
</dbReference>
<keyword evidence="12 15" id="KW-1015">Disulfide bond</keyword>
<dbReference type="Gene3D" id="2.10.25.10">
    <property type="entry name" value="Laminin"/>
    <property type="match status" value="2"/>
</dbReference>
<dbReference type="Proteomes" id="UP001634394">
    <property type="component" value="Unassembled WGS sequence"/>
</dbReference>
<comment type="caution">
    <text evidence="15">Lacks conserved residue(s) required for the propagation of feature annotation.</text>
</comment>
<dbReference type="FunFam" id="2.60.40.60:FF:000058">
    <property type="entry name" value="FAT atypical cadherin 3"/>
    <property type="match status" value="2"/>
</dbReference>
<evidence type="ECO:0000313" key="24">
    <source>
        <dbReference type="EMBL" id="KAL3859982.1"/>
    </source>
</evidence>
<keyword evidence="25" id="KW-1185">Reference proteome</keyword>
<evidence type="ECO:0000256" key="16">
    <source>
        <dbReference type="RuleBase" id="RU003318"/>
    </source>
</evidence>
<dbReference type="FunFam" id="2.60.40.60:FF:000032">
    <property type="entry name" value="FAT atypical cadherin 1"/>
    <property type="match status" value="1"/>
</dbReference>
<protein>
    <submittedName>
        <fullName evidence="24">Uncharacterized protein</fullName>
    </submittedName>
</protein>
<dbReference type="FunFam" id="2.60.40.60:FF:000116">
    <property type="entry name" value="Dachsous cadherin-related 2"/>
    <property type="match status" value="1"/>
</dbReference>
<dbReference type="GO" id="GO:0007155">
    <property type="term" value="P:cell adhesion"/>
    <property type="evidence" value="ECO:0007669"/>
    <property type="project" value="UniProtKB-KW"/>
</dbReference>
<dbReference type="SUPFAM" id="SSF57196">
    <property type="entry name" value="EGF/Laminin"/>
    <property type="match status" value="1"/>
</dbReference>
<feature type="domain" description="Cadherin" evidence="23">
    <location>
        <begin position="334"/>
        <end position="440"/>
    </location>
</feature>
<evidence type="ECO:0000256" key="17">
    <source>
        <dbReference type="RuleBase" id="RU004357"/>
    </source>
</evidence>
<evidence type="ECO:0000256" key="9">
    <source>
        <dbReference type="ARBA" id="ARBA00022889"/>
    </source>
</evidence>
<dbReference type="PANTHER" id="PTHR24027:SF422">
    <property type="entry name" value="CADHERIN DOMAIN-CONTAINING PROTEIN"/>
    <property type="match status" value="1"/>
</dbReference>
<accession>A0ABD3VEG3</accession>
<dbReference type="InterPro" id="IPR001791">
    <property type="entry name" value="Laminin_G"/>
</dbReference>
<dbReference type="FunFam" id="4.10.900.10:FF:000001">
    <property type="entry name" value="Cadherin 2"/>
    <property type="match status" value="1"/>
</dbReference>
<keyword evidence="2" id="KW-1003">Cell membrane</keyword>
<feature type="domain" description="Cadherin" evidence="23">
    <location>
        <begin position="789"/>
        <end position="888"/>
    </location>
</feature>
<dbReference type="Pfam" id="PF00028">
    <property type="entry name" value="Cadherin"/>
    <property type="match status" value="10"/>
</dbReference>
<feature type="region of interest" description="Disordered" evidence="18">
    <location>
        <begin position="1215"/>
        <end position="1237"/>
    </location>
</feature>
<feature type="compositionally biased region" description="Basic and acidic residues" evidence="18">
    <location>
        <begin position="2998"/>
        <end position="3008"/>
    </location>
</feature>
<dbReference type="CDD" id="cd00110">
    <property type="entry name" value="LamG"/>
    <property type="match status" value="2"/>
</dbReference>